<evidence type="ECO:0000313" key="2">
    <source>
        <dbReference type="EMBL" id="EUA65671.1"/>
    </source>
</evidence>
<comment type="caution">
    <text evidence="2">The sequence shown here is derived from an EMBL/GenBank/DDBJ whole genome shotgun (WGS) entry which is preliminary data.</text>
</comment>
<evidence type="ECO:0000256" key="1">
    <source>
        <dbReference type="SAM" id="Phobius"/>
    </source>
</evidence>
<dbReference type="PATRIC" id="fig|1299334.3.peg.2174"/>
<dbReference type="SUPFAM" id="SSF81342">
    <property type="entry name" value="Transmembrane di-heme cytochromes"/>
    <property type="match status" value="1"/>
</dbReference>
<organism evidence="2">
    <name type="scientific">Mycobacterium xenopi 4042</name>
    <dbReference type="NCBI Taxonomy" id="1299334"/>
    <lineage>
        <taxon>Bacteria</taxon>
        <taxon>Bacillati</taxon>
        <taxon>Actinomycetota</taxon>
        <taxon>Actinomycetes</taxon>
        <taxon>Mycobacteriales</taxon>
        <taxon>Mycobacteriaceae</taxon>
        <taxon>Mycobacterium</taxon>
    </lineage>
</organism>
<dbReference type="GO" id="GO:0016020">
    <property type="term" value="C:membrane"/>
    <property type="evidence" value="ECO:0007669"/>
    <property type="project" value="InterPro"/>
</dbReference>
<proteinExistence type="predicted"/>
<keyword evidence="1" id="KW-0812">Transmembrane</keyword>
<reference evidence="2" key="1">
    <citation type="submission" date="2014-01" db="EMBL/GenBank/DDBJ databases">
        <authorList>
            <person name="Brown-Elliot B."/>
            <person name="Wallace R."/>
            <person name="Lenaerts A."/>
            <person name="Ordway D."/>
            <person name="DeGroote M.A."/>
            <person name="Parker T."/>
            <person name="Sizemore C."/>
            <person name="Tallon L.J."/>
            <person name="Sadzewicz L.K."/>
            <person name="Sengamalay N."/>
            <person name="Fraser C.M."/>
            <person name="Hine E."/>
            <person name="Shefchek K.A."/>
            <person name="Das S.P."/>
            <person name="Tettelin H."/>
        </authorList>
    </citation>
    <scope>NUCLEOTIDE SEQUENCE [LARGE SCALE GENOMIC DNA]</scope>
    <source>
        <strain evidence="2">4042</strain>
    </source>
</reference>
<keyword evidence="1" id="KW-0472">Membrane</keyword>
<feature type="transmembrane region" description="Helical" evidence="1">
    <location>
        <begin position="12"/>
        <end position="31"/>
    </location>
</feature>
<name>X8DC83_MYCXE</name>
<dbReference type="AlphaFoldDB" id="X8DC83"/>
<dbReference type="GO" id="GO:0022904">
    <property type="term" value="P:respiratory electron transport chain"/>
    <property type="evidence" value="ECO:0007669"/>
    <property type="project" value="InterPro"/>
</dbReference>
<keyword evidence="1" id="KW-1133">Transmembrane helix</keyword>
<sequence length="58" mass="6783">MVNSVTDYARLVVIHKTLGVTIFAVMLVRIVNRLTHRPRRRCRARSARWNASLPWLPN</sequence>
<dbReference type="InterPro" id="IPR016174">
    <property type="entry name" value="Di-haem_cyt_TM"/>
</dbReference>
<dbReference type="EMBL" id="JAOB01000026">
    <property type="protein sequence ID" value="EUA65671.1"/>
    <property type="molecule type" value="Genomic_DNA"/>
</dbReference>
<protein>
    <submittedName>
        <fullName evidence="2">Cytochrome b561 family protein</fullName>
    </submittedName>
</protein>
<accession>X8DC83</accession>
<gene>
    <name evidence="2" type="ORF">I553_8009</name>
</gene>